<dbReference type="Proteomes" id="UP000231279">
    <property type="component" value="Unassembled WGS sequence"/>
</dbReference>
<dbReference type="AlphaFoldDB" id="A0A2G9GX30"/>
<feature type="chain" id="PRO_5013681532" evidence="1">
    <location>
        <begin position="18"/>
        <end position="56"/>
    </location>
</feature>
<feature type="signal peptide" evidence="1">
    <location>
        <begin position="1"/>
        <end position="17"/>
    </location>
</feature>
<keyword evidence="1" id="KW-0732">Signal</keyword>
<accession>A0A2G9GX30</accession>
<evidence type="ECO:0000313" key="3">
    <source>
        <dbReference type="Proteomes" id="UP000231279"/>
    </source>
</evidence>
<comment type="caution">
    <text evidence="2">The sequence shown here is derived from an EMBL/GenBank/DDBJ whole genome shotgun (WGS) entry which is preliminary data.</text>
</comment>
<evidence type="ECO:0000256" key="1">
    <source>
        <dbReference type="SAM" id="SignalP"/>
    </source>
</evidence>
<sequence>MLWWMLTLQTVSYSLMAMRPRKSGVRMKKENSQPKSNWLGQCEIPSFVAGDSLIFF</sequence>
<proteinExistence type="predicted"/>
<gene>
    <name evidence="2" type="ORF">CDL12_17573</name>
</gene>
<reference evidence="3" key="1">
    <citation type="journal article" date="2018" name="Gigascience">
        <title>Genome assembly of the Pink Ipe (Handroanthus impetiginosus, Bignoniaceae), a highly valued, ecologically keystone Neotropical timber forest tree.</title>
        <authorList>
            <person name="Silva-Junior O.B."/>
            <person name="Grattapaglia D."/>
            <person name="Novaes E."/>
            <person name="Collevatti R.G."/>
        </authorList>
    </citation>
    <scope>NUCLEOTIDE SEQUENCE [LARGE SCALE GENOMIC DNA]</scope>
    <source>
        <strain evidence="3">cv. UFG-1</strain>
    </source>
</reference>
<organism evidence="2 3">
    <name type="scientific">Handroanthus impetiginosus</name>
    <dbReference type="NCBI Taxonomy" id="429701"/>
    <lineage>
        <taxon>Eukaryota</taxon>
        <taxon>Viridiplantae</taxon>
        <taxon>Streptophyta</taxon>
        <taxon>Embryophyta</taxon>
        <taxon>Tracheophyta</taxon>
        <taxon>Spermatophyta</taxon>
        <taxon>Magnoliopsida</taxon>
        <taxon>eudicotyledons</taxon>
        <taxon>Gunneridae</taxon>
        <taxon>Pentapetalae</taxon>
        <taxon>asterids</taxon>
        <taxon>lamiids</taxon>
        <taxon>Lamiales</taxon>
        <taxon>Bignoniaceae</taxon>
        <taxon>Crescentiina</taxon>
        <taxon>Tabebuia alliance</taxon>
        <taxon>Handroanthus</taxon>
    </lineage>
</organism>
<evidence type="ECO:0000313" key="2">
    <source>
        <dbReference type="EMBL" id="PIN09843.1"/>
    </source>
</evidence>
<name>A0A2G9GX30_9LAMI</name>
<protein>
    <submittedName>
        <fullName evidence="2">Uncharacterized protein</fullName>
    </submittedName>
</protein>
<keyword evidence="3" id="KW-1185">Reference proteome</keyword>
<dbReference type="EMBL" id="NKXS01003408">
    <property type="protein sequence ID" value="PIN09843.1"/>
    <property type="molecule type" value="Genomic_DNA"/>
</dbReference>